<reference evidence="3" key="1">
    <citation type="journal article" date="2014" name="Int. J. Syst. Evol. Microbiol.">
        <title>Complete genome sequence of Corynebacterium casei LMG S-19264T (=DSM 44701T), isolated from a smear-ripened cheese.</title>
        <authorList>
            <consortium name="US DOE Joint Genome Institute (JGI-PGF)"/>
            <person name="Walter F."/>
            <person name="Albersmeier A."/>
            <person name="Kalinowski J."/>
            <person name="Ruckert C."/>
        </authorList>
    </citation>
    <scope>NUCLEOTIDE SEQUENCE</scope>
    <source>
        <strain evidence="3">JCM 4633</strain>
    </source>
</reference>
<feature type="transmembrane region" description="Helical" evidence="1">
    <location>
        <begin position="380"/>
        <end position="403"/>
    </location>
</feature>
<dbReference type="InterPro" id="IPR007111">
    <property type="entry name" value="NACHT_NTPase"/>
</dbReference>
<reference evidence="3" key="2">
    <citation type="submission" date="2020-09" db="EMBL/GenBank/DDBJ databases">
        <authorList>
            <person name="Sun Q."/>
            <person name="Ohkuma M."/>
        </authorList>
    </citation>
    <scope>NUCLEOTIDE SEQUENCE</scope>
    <source>
        <strain evidence="3">JCM 4633</strain>
    </source>
</reference>
<protein>
    <recommendedName>
        <fullName evidence="2">NACHT domain-containing protein</fullName>
    </recommendedName>
</protein>
<sequence length="746" mass="81218">MGRDLVQIQVMDGRQVTDTDRAARRLREEVRKRVGGEVARRRLEHPEPIKVRWSPSGRPVQSPAVVLGTGNLTRQGDVTQVPEFFRSLPRRQLVVLGAPGAGKSVLALLLARELLTSWQDGEPVPVLLSLSSWRPAVTLRRWMARRLRALSPELDKRTAQRLVDEGKVMPVLDGLDELPVALHARAVQEIETAVAEGVPLLVTCRAAEYESTVEESGDFLTRAAVVELESVEPEAAITYLEHSKVAEDRRWDGVFKALRRAPKSPVAAALSSPLMLDLARTAYRAGSTDPGELLTGKRFGKRREIESHLLERYLPTVYAESSDTRYGPEQARRYLTVIARRMRRDGTFDFAWWQIDSLITGPLVGTAYGCVWGWFFSLLFGPVVGVIAGLLSGACGYVAYAAVRSGRKQVYIAKDALHGPRATLLRYGLLGALSGLVVACVVGVVVGCWLHVAVHVPAGTAWVYGLLVGAGLGSATLLGSAWGAYQLSRAWFGLTKRLPPRLMRFLDDAHELGVLRQTGAVYQFRHARLQEQLSGGGRPSKGSILEAEWDGRWRWKPLLPFVPAATQFGFALMGLSIVAMVSYMASSGVSLDHRSGSKPSTSVSSLCNNDATGQTCHSIRTLTWTVPAGSSVATELGASARRSVSVLGLGGGMEARGCAKASVEVGVRLKGHAARPVVVTVGQRDPSGKGRALDRALRFQGELPVSVTLRRLDREPCDLQFAWTEPELTADIYAYARSRFGVPSAD</sequence>
<comment type="caution">
    <text evidence="3">The sequence shown here is derived from an EMBL/GenBank/DDBJ whole genome shotgun (WGS) entry which is preliminary data.</text>
</comment>
<dbReference type="RefSeq" id="WP_190112637.1">
    <property type="nucleotide sequence ID" value="NZ_BMVB01000027.1"/>
</dbReference>
<name>A0A918WQS2_STRCJ</name>
<evidence type="ECO:0000313" key="4">
    <source>
        <dbReference type="Proteomes" id="UP000646244"/>
    </source>
</evidence>
<dbReference type="Pfam" id="PF05729">
    <property type="entry name" value="NACHT"/>
    <property type="match status" value="1"/>
</dbReference>
<organism evidence="3 4">
    <name type="scientific">Streptomyces cinnamoneus</name>
    <name type="common">Streptoverticillium cinnamoneum</name>
    <dbReference type="NCBI Taxonomy" id="53446"/>
    <lineage>
        <taxon>Bacteria</taxon>
        <taxon>Bacillati</taxon>
        <taxon>Actinomycetota</taxon>
        <taxon>Actinomycetes</taxon>
        <taxon>Kitasatosporales</taxon>
        <taxon>Streptomycetaceae</taxon>
        <taxon>Streptomyces</taxon>
        <taxon>Streptomyces cinnamoneus group</taxon>
    </lineage>
</organism>
<proteinExistence type="predicted"/>
<feature type="transmembrane region" description="Helical" evidence="1">
    <location>
        <begin position="464"/>
        <end position="487"/>
    </location>
</feature>
<dbReference type="InterPro" id="IPR027417">
    <property type="entry name" value="P-loop_NTPase"/>
</dbReference>
<evidence type="ECO:0000259" key="2">
    <source>
        <dbReference type="Pfam" id="PF05729"/>
    </source>
</evidence>
<feature type="transmembrane region" description="Helical" evidence="1">
    <location>
        <begin position="424"/>
        <end position="452"/>
    </location>
</feature>
<dbReference type="EMBL" id="BMVB01000027">
    <property type="protein sequence ID" value="GHC69341.1"/>
    <property type="molecule type" value="Genomic_DNA"/>
</dbReference>
<evidence type="ECO:0000313" key="3">
    <source>
        <dbReference type="EMBL" id="GHC69341.1"/>
    </source>
</evidence>
<accession>A0A918WQS2</accession>
<evidence type="ECO:0000256" key="1">
    <source>
        <dbReference type="SAM" id="Phobius"/>
    </source>
</evidence>
<keyword evidence="1" id="KW-0812">Transmembrane</keyword>
<keyword evidence="1" id="KW-0472">Membrane</keyword>
<gene>
    <name evidence="3" type="ORF">GCM10010507_55260</name>
</gene>
<dbReference type="Proteomes" id="UP000646244">
    <property type="component" value="Unassembled WGS sequence"/>
</dbReference>
<feature type="domain" description="NACHT" evidence="2">
    <location>
        <begin position="91"/>
        <end position="242"/>
    </location>
</feature>
<feature type="transmembrane region" description="Helical" evidence="1">
    <location>
        <begin position="561"/>
        <end position="585"/>
    </location>
</feature>
<keyword evidence="1" id="KW-1133">Transmembrane helix</keyword>
<dbReference type="AlphaFoldDB" id="A0A918WQS2"/>
<dbReference type="Gene3D" id="3.40.50.300">
    <property type="entry name" value="P-loop containing nucleotide triphosphate hydrolases"/>
    <property type="match status" value="1"/>
</dbReference>
<dbReference type="SUPFAM" id="SSF52540">
    <property type="entry name" value="P-loop containing nucleoside triphosphate hydrolases"/>
    <property type="match status" value="1"/>
</dbReference>